<accession>A0A2N4UWA5</accession>
<sequence length="122" mass="13368">MELEMFSYLLVATTLAMGALPPAVITSDSWDSIAVSHYQKRVSLDFGDEYNDSISVTHRDLNHDGHDEILISSLADCGSLGCSYIIYSHNKGGICLIGDVRDPIPLNIIGPIDCEHHLQPLN</sequence>
<dbReference type="Proteomes" id="UP000234420">
    <property type="component" value="Unassembled WGS sequence"/>
</dbReference>
<comment type="caution">
    <text evidence="1">The sequence shown here is derived from an EMBL/GenBank/DDBJ whole genome shotgun (WGS) entry which is preliminary data.</text>
</comment>
<protein>
    <submittedName>
        <fullName evidence="1">Uncharacterized protein</fullName>
    </submittedName>
</protein>
<gene>
    <name evidence="1" type="ORF">CIK00_03265</name>
</gene>
<proteinExistence type="predicted"/>
<organism evidence="1 2">
    <name type="scientific">Photobacterium carnosum</name>
    <dbReference type="NCBI Taxonomy" id="2023717"/>
    <lineage>
        <taxon>Bacteria</taxon>
        <taxon>Pseudomonadati</taxon>
        <taxon>Pseudomonadota</taxon>
        <taxon>Gammaproteobacteria</taxon>
        <taxon>Vibrionales</taxon>
        <taxon>Vibrionaceae</taxon>
        <taxon>Photobacterium</taxon>
    </lineage>
</organism>
<dbReference type="AlphaFoldDB" id="A0A2N4UWA5"/>
<keyword evidence="2" id="KW-1185">Reference proteome</keyword>
<evidence type="ECO:0000313" key="1">
    <source>
        <dbReference type="EMBL" id="PLC59302.1"/>
    </source>
</evidence>
<name>A0A2N4UWA5_9GAMM</name>
<dbReference type="EMBL" id="NPIB01000002">
    <property type="protein sequence ID" value="PLC59302.1"/>
    <property type="molecule type" value="Genomic_DNA"/>
</dbReference>
<reference evidence="1 2" key="1">
    <citation type="journal article" date="2018" name="Syst. Appl. Microbiol.">
        <title>Photobacterium carnosum sp. nov., isolated from spoiled modified atmosphere packaged poultry meat.</title>
        <authorList>
            <person name="Hilgarth M."/>
            <person name="Fuertes S."/>
            <person name="Ehrmann M."/>
            <person name="Vogel R.F."/>
        </authorList>
    </citation>
    <scope>NUCLEOTIDE SEQUENCE [LARGE SCALE GENOMIC DNA]</scope>
    <source>
        <strain evidence="1 2">TMW 2.2021</strain>
    </source>
</reference>
<evidence type="ECO:0000313" key="2">
    <source>
        <dbReference type="Proteomes" id="UP000234420"/>
    </source>
</evidence>